<dbReference type="GO" id="GO:0003676">
    <property type="term" value="F:nucleic acid binding"/>
    <property type="evidence" value="ECO:0007669"/>
    <property type="project" value="InterPro"/>
</dbReference>
<dbReference type="Proteomes" id="UP000323000">
    <property type="component" value="Chromosome 12"/>
</dbReference>
<dbReference type="InterPro" id="IPR012337">
    <property type="entry name" value="RNaseH-like_sf"/>
</dbReference>
<dbReference type="AlphaFoldDB" id="A0A5C7GVX4"/>
<protein>
    <recommendedName>
        <fullName evidence="1">RNase H type-1 domain-containing protein</fullName>
    </recommendedName>
</protein>
<evidence type="ECO:0000259" key="1">
    <source>
        <dbReference type="Pfam" id="PF13456"/>
    </source>
</evidence>
<gene>
    <name evidence="2" type="ORF">EZV62_024616</name>
</gene>
<accession>A0A5C7GVX4</accession>
<keyword evidence="3" id="KW-1185">Reference proteome</keyword>
<dbReference type="InterPro" id="IPR002156">
    <property type="entry name" value="RNaseH_domain"/>
</dbReference>
<evidence type="ECO:0000313" key="2">
    <source>
        <dbReference type="EMBL" id="TXG48741.1"/>
    </source>
</evidence>
<name>A0A5C7GVX4_9ROSI</name>
<dbReference type="GO" id="GO:0004523">
    <property type="term" value="F:RNA-DNA hybrid ribonuclease activity"/>
    <property type="evidence" value="ECO:0007669"/>
    <property type="project" value="InterPro"/>
</dbReference>
<dbReference type="InterPro" id="IPR053151">
    <property type="entry name" value="RNase_H-like"/>
</dbReference>
<dbReference type="PANTHER" id="PTHR47723:SF24">
    <property type="entry name" value="RNASE H TYPE-1 DOMAIN-CONTAINING PROTEIN"/>
    <property type="match status" value="1"/>
</dbReference>
<comment type="caution">
    <text evidence="2">The sequence shown here is derived from an EMBL/GenBank/DDBJ whole genome shotgun (WGS) entry which is preliminary data.</text>
</comment>
<dbReference type="InterPro" id="IPR036397">
    <property type="entry name" value="RNaseH_sf"/>
</dbReference>
<reference evidence="3" key="1">
    <citation type="journal article" date="2019" name="Gigascience">
        <title>De novo genome assembly of the endangered Acer yangbiense, a plant species with extremely small populations endemic to Yunnan Province, China.</title>
        <authorList>
            <person name="Yang J."/>
            <person name="Wariss H.M."/>
            <person name="Tao L."/>
            <person name="Zhang R."/>
            <person name="Yun Q."/>
            <person name="Hollingsworth P."/>
            <person name="Dao Z."/>
            <person name="Luo G."/>
            <person name="Guo H."/>
            <person name="Ma Y."/>
            <person name="Sun W."/>
        </authorList>
    </citation>
    <scope>NUCLEOTIDE SEQUENCE [LARGE SCALE GENOMIC DNA]</scope>
    <source>
        <strain evidence="3">cv. Malutang</strain>
    </source>
</reference>
<proteinExistence type="predicted"/>
<dbReference type="Gene3D" id="3.30.420.10">
    <property type="entry name" value="Ribonuclease H-like superfamily/Ribonuclease H"/>
    <property type="match status" value="1"/>
</dbReference>
<feature type="domain" description="RNase H type-1" evidence="1">
    <location>
        <begin position="11"/>
        <end position="119"/>
    </location>
</feature>
<dbReference type="PANTHER" id="PTHR47723">
    <property type="entry name" value="OS05G0353850 PROTEIN"/>
    <property type="match status" value="1"/>
</dbReference>
<dbReference type="SUPFAM" id="SSF53098">
    <property type="entry name" value="Ribonuclease H-like"/>
    <property type="match status" value="1"/>
</dbReference>
<dbReference type="EMBL" id="VAHF01000012">
    <property type="protein sequence ID" value="TXG48741.1"/>
    <property type="molecule type" value="Genomic_DNA"/>
</dbReference>
<sequence>MNDAPISVKPRAVIRNHEGLVVLSGIKRLDVNSSLEIAKVHAVLFGIHLAIKAGILPICLETDAANVVKLVTSRGTSPNSEIAFILDEIWDCMQSNNLHANFSYVPRLANMVAHSLTKLARSFKGSTFDFVRRF</sequence>
<dbReference type="Pfam" id="PF13456">
    <property type="entry name" value="RVT_3"/>
    <property type="match status" value="1"/>
</dbReference>
<organism evidence="2 3">
    <name type="scientific">Acer yangbiense</name>
    <dbReference type="NCBI Taxonomy" id="1000413"/>
    <lineage>
        <taxon>Eukaryota</taxon>
        <taxon>Viridiplantae</taxon>
        <taxon>Streptophyta</taxon>
        <taxon>Embryophyta</taxon>
        <taxon>Tracheophyta</taxon>
        <taxon>Spermatophyta</taxon>
        <taxon>Magnoliopsida</taxon>
        <taxon>eudicotyledons</taxon>
        <taxon>Gunneridae</taxon>
        <taxon>Pentapetalae</taxon>
        <taxon>rosids</taxon>
        <taxon>malvids</taxon>
        <taxon>Sapindales</taxon>
        <taxon>Sapindaceae</taxon>
        <taxon>Hippocastanoideae</taxon>
        <taxon>Acereae</taxon>
        <taxon>Acer</taxon>
    </lineage>
</organism>
<dbReference type="OrthoDB" id="1906820at2759"/>
<evidence type="ECO:0000313" key="3">
    <source>
        <dbReference type="Proteomes" id="UP000323000"/>
    </source>
</evidence>
<dbReference type="InterPro" id="IPR044730">
    <property type="entry name" value="RNase_H-like_dom_plant"/>
</dbReference>
<dbReference type="CDD" id="cd06222">
    <property type="entry name" value="RNase_H_like"/>
    <property type="match status" value="1"/>
</dbReference>